<protein>
    <recommendedName>
        <fullName evidence="3">30S ribosomal protein S17</fullName>
    </recommendedName>
</protein>
<dbReference type="AlphaFoldDB" id="A0AAV5JLE2"/>
<name>A0AAV5JLE2_9ROSI</name>
<keyword evidence="2" id="KW-1185">Reference proteome</keyword>
<dbReference type="Proteomes" id="UP001054252">
    <property type="component" value="Unassembled WGS sequence"/>
</dbReference>
<evidence type="ECO:0008006" key="3">
    <source>
        <dbReference type="Google" id="ProtNLM"/>
    </source>
</evidence>
<dbReference type="EMBL" id="BPVZ01000038">
    <property type="protein sequence ID" value="GKV13231.1"/>
    <property type="molecule type" value="Genomic_DNA"/>
</dbReference>
<comment type="caution">
    <text evidence="1">The sequence shown here is derived from an EMBL/GenBank/DDBJ whole genome shotgun (WGS) entry which is preliminary data.</text>
</comment>
<gene>
    <name evidence="1" type="ORF">SLEP1_g24275</name>
</gene>
<proteinExistence type="predicted"/>
<evidence type="ECO:0000313" key="1">
    <source>
        <dbReference type="EMBL" id="GKV13231.1"/>
    </source>
</evidence>
<reference evidence="1 2" key="1">
    <citation type="journal article" date="2021" name="Commun. Biol.">
        <title>The genome of Shorea leprosula (Dipterocarpaceae) highlights the ecological relevance of drought in aseasonal tropical rainforests.</title>
        <authorList>
            <person name="Ng K.K.S."/>
            <person name="Kobayashi M.J."/>
            <person name="Fawcett J.A."/>
            <person name="Hatakeyama M."/>
            <person name="Paape T."/>
            <person name="Ng C.H."/>
            <person name="Ang C.C."/>
            <person name="Tnah L.H."/>
            <person name="Lee C.T."/>
            <person name="Nishiyama T."/>
            <person name="Sese J."/>
            <person name="O'Brien M.J."/>
            <person name="Copetti D."/>
            <person name="Mohd Noor M.I."/>
            <person name="Ong R.C."/>
            <person name="Putra M."/>
            <person name="Sireger I.Z."/>
            <person name="Indrioko S."/>
            <person name="Kosugi Y."/>
            <person name="Izuno A."/>
            <person name="Isagi Y."/>
            <person name="Lee S.L."/>
            <person name="Shimizu K.K."/>
        </authorList>
    </citation>
    <scope>NUCLEOTIDE SEQUENCE [LARGE SCALE GENOMIC DNA]</scope>
    <source>
        <strain evidence="1">214</strain>
    </source>
</reference>
<organism evidence="1 2">
    <name type="scientific">Rubroshorea leprosula</name>
    <dbReference type="NCBI Taxonomy" id="152421"/>
    <lineage>
        <taxon>Eukaryota</taxon>
        <taxon>Viridiplantae</taxon>
        <taxon>Streptophyta</taxon>
        <taxon>Embryophyta</taxon>
        <taxon>Tracheophyta</taxon>
        <taxon>Spermatophyta</taxon>
        <taxon>Magnoliopsida</taxon>
        <taxon>eudicotyledons</taxon>
        <taxon>Gunneridae</taxon>
        <taxon>Pentapetalae</taxon>
        <taxon>rosids</taxon>
        <taxon>malvids</taxon>
        <taxon>Malvales</taxon>
        <taxon>Dipterocarpaceae</taxon>
        <taxon>Rubroshorea</taxon>
    </lineage>
</organism>
<evidence type="ECO:0000313" key="2">
    <source>
        <dbReference type="Proteomes" id="UP001054252"/>
    </source>
</evidence>
<accession>A0AAV5JLE2</accession>
<sequence length="35" mass="3994">METPESTRKETSNKKSKAVVVRKAEVIIPAFYQVK</sequence>